<comment type="pathway">
    <text evidence="2">Sulfur metabolism; hydrogen sulfide biosynthesis; sulfite from sulfate.</text>
</comment>
<name>A0A1B8PYH4_MORLA</name>
<proteinExistence type="inferred from homology"/>
<evidence type="ECO:0000259" key="3">
    <source>
        <dbReference type="Pfam" id="PF01507"/>
    </source>
</evidence>
<feature type="domain" description="Phosphoadenosine phosphosulphate reductase" evidence="3">
    <location>
        <begin position="48"/>
        <end position="196"/>
    </location>
</feature>
<reference evidence="4 5" key="1">
    <citation type="submission" date="2016-06" db="EMBL/GenBank/DDBJ databases">
        <title>Draft genome of Moraxella lacunata CCUG 57757A.</title>
        <authorList>
            <person name="Salva-Serra F."/>
            <person name="Engstrom-Jakobsson H."/>
            <person name="Thorell K."/>
            <person name="Gonzales-Siles L."/>
            <person name="Karlsson R."/>
            <person name="Boulund F."/>
            <person name="Engstrand L."/>
            <person name="Kristiansson E."/>
            <person name="Moore E."/>
        </authorList>
    </citation>
    <scope>NUCLEOTIDE SEQUENCE [LARGE SCALE GENOMIC DNA]</scope>
    <source>
        <strain evidence="4 5">CCUG 57757A</strain>
    </source>
</reference>
<comment type="caution">
    <text evidence="4">The sequence shown here is derived from an EMBL/GenBank/DDBJ whole genome shotgun (WGS) entry which is preliminary data.</text>
</comment>
<evidence type="ECO:0000256" key="1">
    <source>
        <dbReference type="ARBA" id="ARBA00009732"/>
    </source>
</evidence>
<dbReference type="OrthoDB" id="9794018at2"/>
<dbReference type="GO" id="GO:0004604">
    <property type="term" value="F:phosphoadenylyl-sulfate reductase (thioredoxin) activity"/>
    <property type="evidence" value="ECO:0007669"/>
    <property type="project" value="TreeGrafter"/>
</dbReference>
<dbReference type="Gene3D" id="3.40.50.620">
    <property type="entry name" value="HUPs"/>
    <property type="match status" value="1"/>
</dbReference>
<dbReference type="SUPFAM" id="SSF52402">
    <property type="entry name" value="Adenine nucleotide alpha hydrolases-like"/>
    <property type="match status" value="1"/>
</dbReference>
<dbReference type="AlphaFoldDB" id="A0A1B8PYH4"/>
<gene>
    <name evidence="4" type="ORF">A9309_08650</name>
</gene>
<accession>A0A1B8PYH4</accession>
<dbReference type="Proteomes" id="UP000092607">
    <property type="component" value="Unassembled WGS sequence"/>
</dbReference>
<dbReference type="GO" id="GO:0019379">
    <property type="term" value="P:sulfate assimilation, phosphoadenylyl sulfate reduction by phosphoadenylyl-sulfate reductase (thioredoxin)"/>
    <property type="evidence" value="ECO:0007669"/>
    <property type="project" value="TreeGrafter"/>
</dbReference>
<sequence length="223" mass="25235">MSKTIVNEQNLDEYNSSLTCKTPQEIVKWALSIAKNPIITTNFRPYEASILHLVSSIRPDITVLFVDSGYNTVQTYKHAQKLIKELNLNVVTYIPAQTRAFRDVALADVTINGIPDVDSDYHAEFTEQVKLEPFRRALAELNPDVWFNAIRKDQTEFRTALDVLSLSKDGVLKVAPLFYLSADELNTYQANHGLPTIADYGEDDYFDPTKALAHRECGLHTQL</sequence>
<evidence type="ECO:0000256" key="2">
    <source>
        <dbReference type="ARBA" id="ARBA00024327"/>
    </source>
</evidence>
<dbReference type="PANTHER" id="PTHR46509:SF1">
    <property type="entry name" value="PHOSPHOADENOSINE PHOSPHOSULFATE REDUCTASE"/>
    <property type="match status" value="1"/>
</dbReference>
<dbReference type="EMBL" id="LZMS01000074">
    <property type="protein sequence ID" value="OBX61230.1"/>
    <property type="molecule type" value="Genomic_DNA"/>
</dbReference>
<dbReference type="InterPro" id="IPR014729">
    <property type="entry name" value="Rossmann-like_a/b/a_fold"/>
</dbReference>
<comment type="similarity">
    <text evidence="1">Belongs to the PAPS reductase family. CysH subfamily.</text>
</comment>
<protein>
    <submittedName>
        <fullName evidence="4">Phosphoadenylylsulfate reductase</fullName>
    </submittedName>
</protein>
<dbReference type="RefSeq" id="WP_065256447.1">
    <property type="nucleotide sequence ID" value="NZ_JARDJM010000012.1"/>
</dbReference>
<dbReference type="Pfam" id="PF01507">
    <property type="entry name" value="PAPS_reduct"/>
    <property type="match status" value="1"/>
</dbReference>
<evidence type="ECO:0000313" key="4">
    <source>
        <dbReference type="EMBL" id="OBX61230.1"/>
    </source>
</evidence>
<organism evidence="4 5">
    <name type="scientific">Moraxella lacunata</name>
    <dbReference type="NCBI Taxonomy" id="477"/>
    <lineage>
        <taxon>Bacteria</taxon>
        <taxon>Pseudomonadati</taxon>
        <taxon>Pseudomonadota</taxon>
        <taxon>Gammaproteobacteria</taxon>
        <taxon>Moraxellales</taxon>
        <taxon>Moraxellaceae</taxon>
        <taxon>Moraxella</taxon>
    </lineage>
</organism>
<dbReference type="InterPro" id="IPR002500">
    <property type="entry name" value="PAPS_reduct_dom"/>
</dbReference>
<evidence type="ECO:0000313" key="5">
    <source>
        <dbReference type="Proteomes" id="UP000092607"/>
    </source>
</evidence>
<dbReference type="PANTHER" id="PTHR46509">
    <property type="entry name" value="PHOSPHOADENOSINE PHOSPHOSULFATE REDUCTASE"/>
    <property type="match status" value="1"/>
</dbReference>
<dbReference type="GO" id="GO:0005737">
    <property type="term" value="C:cytoplasm"/>
    <property type="evidence" value="ECO:0007669"/>
    <property type="project" value="TreeGrafter"/>
</dbReference>